<dbReference type="EMBL" id="SMMG02000007">
    <property type="protein sequence ID" value="KAA3467987.1"/>
    <property type="molecule type" value="Genomic_DNA"/>
</dbReference>
<dbReference type="AlphaFoldDB" id="A0A5B6VG34"/>
<dbReference type="Proteomes" id="UP000325315">
    <property type="component" value="Unassembled WGS sequence"/>
</dbReference>
<evidence type="ECO:0000313" key="2">
    <source>
        <dbReference type="Proteomes" id="UP000325315"/>
    </source>
</evidence>
<organism evidence="1 2">
    <name type="scientific">Gossypium australe</name>
    <dbReference type="NCBI Taxonomy" id="47621"/>
    <lineage>
        <taxon>Eukaryota</taxon>
        <taxon>Viridiplantae</taxon>
        <taxon>Streptophyta</taxon>
        <taxon>Embryophyta</taxon>
        <taxon>Tracheophyta</taxon>
        <taxon>Spermatophyta</taxon>
        <taxon>Magnoliopsida</taxon>
        <taxon>eudicotyledons</taxon>
        <taxon>Gunneridae</taxon>
        <taxon>Pentapetalae</taxon>
        <taxon>rosids</taxon>
        <taxon>malvids</taxon>
        <taxon>Malvales</taxon>
        <taxon>Malvaceae</taxon>
        <taxon>Malvoideae</taxon>
        <taxon>Gossypium</taxon>
    </lineage>
</organism>
<reference evidence="2" key="1">
    <citation type="journal article" date="2019" name="Plant Biotechnol. J.">
        <title>Genome sequencing of the Australian wild diploid species Gossypium australe highlights disease resistance and delayed gland morphogenesis.</title>
        <authorList>
            <person name="Cai Y."/>
            <person name="Cai X."/>
            <person name="Wang Q."/>
            <person name="Wang P."/>
            <person name="Zhang Y."/>
            <person name="Cai C."/>
            <person name="Xu Y."/>
            <person name="Wang K."/>
            <person name="Zhou Z."/>
            <person name="Wang C."/>
            <person name="Geng S."/>
            <person name="Li B."/>
            <person name="Dong Q."/>
            <person name="Hou Y."/>
            <person name="Wang H."/>
            <person name="Ai P."/>
            <person name="Liu Z."/>
            <person name="Yi F."/>
            <person name="Sun M."/>
            <person name="An G."/>
            <person name="Cheng J."/>
            <person name="Zhang Y."/>
            <person name="Shi Q."/>
            <person name="Xie Y."/>
            <person name="Shi X."/>
            <person name="Chang Y."/>
            <person name="Huang F."/>
            <person name="Chen Y."/>
            <person name="Hong S."/>
            <person name="Mi L."/>
            <person name="Sun Q."/>
            <person name="Zhang L."/>
            <person name="Zhou B."/>
            <person name="Peng R."/>
            <person name="Zhang X."/>
            <person name="Liu F."/>
        </authorList>
    </citation>
    <scope>NUCLEOTIDE SEQUENCE [LARGE SCALE GENOMIC DNA]</scope>
    <source>
        <strain evidence="2">cv. PA1801</strain>
    </source>
</reference>
<gene>
    <name evidence="1" type="ORF">EPI10_002955</name>
</gene>
<evidence type="ECO:0000313" key="1">
    <source>
        <dbReference type="EMBL" id="KAA3467987.1"/>
    </source>
</evidence>
<sequence length="69" mass="7893">MVIGDASGTQIRAIDPFRRRHPLQKPRFRRRRRRLQRSINEGTAIVVRRRAARVVTWRCTAAGAVCGAP</sequence>
<keyword evidence="2" id="KW-1185">Reference proteome</keyword>
<protein>
    <submittedName>
        <fullName evidence="1">Uncharacterized protein</fullName>
    </submittedName>
</protein>
<accession>A0A5B6VG34</accession>
<comment type="caution">
    <text evidence="1">The sequence shown here is derived from an EMBL/GenBank/DDBJ whole genome shotgun (WGS) entry which is preliminary data.</text>
</comment>
<name>A0A5B6VG34_9ROSI</name>
<proteinExistence type="predicted"/>